<comment type="similarity">
    <text evidence="1 3">Belongs to the short-chain dehydrogenases/reductases (SDR) family.</text>
</comment>
<keyword evidence="2" id="KW-0560">Oxidoreductase</keyword>
<gene>
    <name evidence="4" type="primary">citE_5</name>
    <name evidence="4" type="ORF">LCER1_G001611</name>
</gene>
<dbReference type="PANTHER" id="PTHR42901">
    <property type="entry name" value="ALCOHOL DEHYDROGENASE"/>
    <property type="match status" value="1"/>
</dbReference>
<dbReference type="PRINTS" id="PR00080">
    <property type="entry name" value="SDRFAMILY"/>
</dbReference>
<dbReference type="Proteomes" id="UP000481288">
    <property type="component" value="Unassembled WGS sequence"/>
</dbReference>
<evidence type="ECO:0000256" key="2">
    <source>
        <dbReference type="ARBA" id="ARBA00023002"/>
    </source>
</evidence>
<dbReference type="EMBL" id="QGMG01000260">
    <property type="protein sequence ID" value="TVY55250.1"/>
    <property type="molecule type" value="Genomic_DNA"/>
</dbReference>
<dbReference type="OrthoDB" id="1933717at2759"/>
<dbReference type="GO" id="GO:0016491">
    <property type="term" value="F:oxidoreductase activity"/>
    <property type="evidence" value="ECO:0007669"/>
    <property type="project" value="UniProtKB-KW"/>
</dbReference>
<dbReference type="AlphaFoldDB" id="A0A7D8UTQ0"/>
<comment type="caution">
    <text evidence="4">The sequence shown here is derived from an EMBL/GenBank/DDBJ whole genome shotgun (WGS) entry which is preliminary data.</text>
</comment>
<dbReference type="CDD" id="cd05233">
    <property type="entry name" value="SDR_c"/>
    <property type="match status" value="1"/>
</dbReference>
<dbReference type="Pfam" id="PF00106">
    <property type="entry name" value="adh_short"/>
    <property type="match status" value="1"/>
</dbReference>
<reference evidence="4 5" key="1">
    <citation type="submission" date="2018-05" db="EMBL/GenBank/DDBJ databases">
        <title>Whole genome sequencing for identification of molecular markers to develop diagnostic detection tools for the regulated plant pathogen Lachnellula willkommii.</title>
        <authorList>
            <person name="Giroux E."/>
            <person name="Bilodeau G."/>
        </authorList>
    </citation>
    <scope>NUCLEOTIDE SEQUENCE [LARGE SCALE GENOMIC DNA]</scope>
    <source>
        <strain evidence="4 5">CBS 625.97</strain>
    </source>
</reference>
<dbReference type="Gene3D" id="3.40.50.720">
    <property type="entry name" value="NAD(P)-binding Rossmann-like Domain"/>
    <property type="match status" value="1"/>
</dbReference>
<evidence type="ECO:0000256" key="1">
    <source>
        <dbReference type="ARBA" id="ARBA00006484"/>
    </source>
</evidence>
<sequence length="315" mass="33665">GSLHSYSSITSFPKSFTMENLPADYFVKTGQFTKTTYRDVYPSIEPTAASNSQAGKVIVITGASKGIGRLGFVKSFAKAGPKGMVIISRSASELEVVRQEILAINKGIEVLAIATDARDANSIASMWGKVEAKFGKADVLINNAGTLMHGQISEIPVDTWWTDFETNARGTFLFTQGFLKLLGKDGKGSIVNMTSGMAILTVPGMSSYSLSKLATLQLQAYVALENPNVIAIALHPGIVMTEMTAGAFKPFAKDTPELVGGLGVWLSTGKAAFLNGKYVSSNWSVDDLVARKEEIVSEGKLSLVLKGEFGEEQFA</sequence>
<proteinExistence type="inferred from homology"/>
<evidence type="ECO:0000256" key="3">
    <source>
        <dbReference type="RuleBase" id="RU000363"/>
    </source>
</evidence>
<evidence type="ECO:0000313" key="4">
    <source>
        <dbReference type="EMBL" id="TVY55250.1"/>
    </source>
</evidence>
<dbReference type="PRINTS" id="PR00081">
    <property type="entry name" value="GDHRDH"/>
</dbReference>
<accession>A0A7D8UTQ0</accession>
<dbReference type="InterPro" id="IPR036291">
    <property type="entry name" value="NAD(P)-bd_dom_sf"/>
</dbReference>
<protein>
    <submittedName>
        <fullName evidence="4">Short chain dehydrogenase citE</fullName>
    </submittedName>
</protein>
<dbReference type="InterPro" id="IPR002347">
    <property type="entry name" value="SDR_fam"/>
</dbReference>
<evidence type="ECO:0000313" key="5">
    <source>
        <dbReference type="Proteomes" id="UP000481288"/>
    </source>
</evidence>
<feature type="non-terminal residue" evidence="4">
    <location>
        <position position="1"/>
    </location>
</feature>
<name>A0A7D8UTQ0_9HELO</name>
<organism evidence="4 5">
    <name type="scientific">Lachnellula cervina</name>
    <dbReference type="NCBI Taxonomy" id="1316786"/>
    <lineage>
        <taxon>Eukaryota</taxon>
        <taxon>Fungi</taxon>
        <taxon>Dikarya</taxon>
        <taxon>Ascomycota</taxon>
        <taxon>Pezizomycotina</taxon>
        <taxon>Leotiomycetes</taxon>
        <taxon>Helotiales</taxon>
        <taxon>Lachnaceae</taxon>
        <taxon>Lachnellula</taxon>
    </lineage>
</organism>
<keyword evidence="5" id="KW-1185">Reference proteome</keyword>
<dbReference type="PANTHER" id="PTHR42901:SF1">
    <property type="entry name" value="ALCOHOL DEHYDROGENASE"/>
    <property type="match status" value="1"/>
</dbReference>
<dbReference type="SUPFAM" id="SSF51735">
    <property type="entry name" value="NAD(P)-binding Rossmann-fold domains"/>
    <property type="match status" value="1"/>
</dbReference>